<gene>
    <name evidence="2" type="ORF">FD145_499</name>
</gene>
<dbReference type="InterPro" id="IPR004843">
    <property type="entry name" value="Calcineurin-like_PHP"/>
</dbReference>
<dbReference type="Proteomes" id="UP000488506">
    <property type="component" value="Unassembled WGS sequence"/>
</dbReference>
<evidence type="ECO:0000313" key="3">
    <source>
        <dbReference type="Proteomes" id="UP000488506"/>
    </source>
</evidence>
<dbReference type="EMBL" id="WPAF01000006">
    <property type="protein sequence ID" value="KAF0134668.1"/>
    <property type="molecule type" value="Genomic_DNA"/>
</dbReference>
<proteinExistence type="predicted"/>
<evidence type="ECO:0000259" key="1">
    <source>
        <dbReference type="Pfam" id="PF00149"/>
    </source>
</evidence>
<feature type="domain" description="Calcineurin-like phosphoesterase" evidence="1">
    <location>
        <begin position="39"/>
        <end position="213"/>
    </location>
</feature>
<dbReference type="InterPro" id="IPR029052">
    <property type="entry name" value="Metallo-depent_PP-like"/>
</dbReference>
<dbReference type="SUPFAM" id="SSF56300">
    <property type="entry name" value="Metallo-dependent phosphatases"/>
    <property type="match status" value="1"/>
</dbReference>
<dbReference type="AlphaFoldDB" id="A0A833P079"/>
<dbReference type="PANTHER" id="PTHR43143:SF1">
    <property type="entry name" value="SERINE_THREONINE-PROTEIN PHOSPHATASE CPPED1"/>
    <property type="match status" value="1"/>
</dbReference>
<dbReference type="GO" id="GO:0016787">
    <property type="term" value="F:hydrolase activity"/>
    <property type="evidence" value="ECO:0007669"/>
    <property type="project" value="InterPro"/>
</dbReference>
<accession>A0A833P079</accession>
<comment type="caution">
    <text evidence="2">The sequence shown here is derived from an EMBL/GenBank/DDBJ whole genome shotgun (WGS) entry which is preliminary data.</text>
</comment>
<dbReference type="Gene3D" id="3.60.21.10">
    <property type="match status" value="1"/>
</dbReference>
<protein>
    <submittedName>
        <fullName evidence="2">Metallophosphoesterase</fullName>
    </submittedName>
</protein>
<evidence type="ECO:0000313" key="2">
    <source>
        <dbReference type="EMBL" id="KAF0134668.1"/>
    </source>
</evidence>
<dbReference type="PANTHER" id="PTHR43143">
    <property type="entry name" value="METALLOPHOSPHOESTERASE, CALCINEURIN SUPERFAMILY"/>
    <property type="match status" value="1"/>
</dbReference>
<dbReference type="Pfam" id="PF00149">
    <property type="entry name" value="Metallophos"/>
    <property type="match status" value="1"/>
</dbReference>
<organism evidence="2 3">
    <name type="scientific">Candidatus Saganbacteria bacterium</name>
    <dbReference type="NCBI Taxonomy" id="2575572"/>
    <lineage>
        <taxon>Bacteria</taxon>
        <taxon>Bacillati</taxon>
        <taxon>Saganbacteria</taxon>
    </lineage>
</organism>
<name>A0A833P079_UNCSA</name>
<sequence>MISANYHLSRFWRNFFCFLFVLFFVFSFKSFAQTSEAFSFAVYGDNRNGEETFRFLLNKINKDDEIAFSINTGDFITYGKEVEYKKYIELTKLSKVKIYNVMGNHDAVNGGYRRFEKYFGPNYYSFSYKNSQFIILDNSFKGVFDAKQYNFLISELNKSKGKNIFVFFHKPVFDPSEVFPDYIMSERKITRDLIEIFKRYKVRYVFSGHIHGYAKADRDGVIYIVTAGAGAPLYLPRYLGGFHHYIKITVNGSKIKDEVFKIE</sequence>
<reference evidence="2 3" key="1">
    <citation type="submission" date="2019-12" db="EMBL/GenBank/DDBJ databases">
        <authorList>
            <person name="Wolfe R."/>
            <person name="Danczak R."/>
            <person name="Wilkins M."/>
        </authorList>
    </citation>
    <scope>NUCLEOTIDE SEQUENCE [LARGE SCALE GENOMIC DNA]</scope>
    <source>
        <strain evidence="2">X2_MaxBin.013</strain>
    </source>
</reference>
<dbReference type="InterPro" id="IPR051918">
    <property type="entry name" value="STPP_CPPED1"/>
</dbReference>